<reference evidence="3 4" key="1">
    <citation type="journal article" date="2018" name="Mol. Ecol.">
        <title>The obligate alkalophilic soda-lake fungus Sodiomyces alkalinus has shifted to a protein diet.</title>
        <authorList>
            <person name="Grum-Grzhimaylo A.A."/>
            <person name="Falkoski D.L."/>
            <person name="van den Heuvel J."/>
            <person name="Valero-Jimenez C.A."/>
            <person name="Min B."/>
            <person name="Choi I.G."/>
            <person name="Lipzen A."/>
            <person name="Daum C.G."/>
            <person name="Aanen D.K."/>
            <person name="Tsang A."/>
            <person name="Henrissat B."/>
            <person name="Bilanenko E.N."/>
            <person name="de Vries R.P."/>
            <person name="van Kan J.A.L."/>
            <person name="Grigoriev I.V."/>
            <person name="Debets A.J.M."/>
        </authorList>
    </citation>
    <scope>NUCLEOTIDE SEQUENCE [LARGE SCALE GENOMIC DNA]</scope>
    <source>
        <strain evidence="3 4">F11</strain>
    </source>
</reference>
<protein>
    <submittedName>
        <fullName evidence="3">F-box domain-containing protein</fullName>
    </submittedName>
</protein>
<dbReference type="SUPFAM" id="SSF81383">
    <property type="entry name" value="F-box domain"/>
    <property type="match status" value="1"/>
</dbReference>
<proteinExistence type="predicted"/>
<evidence type="ECO:0000259" key="2">
    <source>
        <dbReference type="PROSITE" id="PS50181"/>
    </source>
</evidence>
<name>A0A3N2PME8_SODAK</name>
<feature type="compositionally biased region" description="Basic residues" evidence="1">
    <location>
        <begin position="17"/>
        <end position="29"/>
    </location>
</feature>
<feature type="compositionally biased region" description="Polar residues" evidence="1">
    <location>
        <begin position="30"/>
        <end position="39"/>
    </location>
</feature>
<feature type="region of interest" description="Disordered" evidence="1">
    <location>
        <begin position="1"/>
        <end position="53"/>
    </location>
</feature>
<dbReference type="InterPro" id="IPR006553">
    <property type="entry name" value="Leu-rich_rpt_Cys-con_subtyp"/>
</dbReference>
<evidence type="ECO:0000256" key="1">
    <source>
        <dbReference type="SAM" id="MobiDB-lite"/>
    </source>
</evidence>
<sequence>MEMADEQTPVNAEGPVKKKNRQRLLHRIQRISSFPSLPQTGRPRAHSSPYRTRDTLSCASLTGSMGAGVPYSSDSYFPPGAMASGYASASSSLSASPASDMTLLGGDDCLNVRKIGTPTSFPSNYAVQTVGLPPDIRTAIKTHIANPAIPKRDFKFWDHMPHEVRLYVFSFFLPMELVRASRVSKMFYNICFDGQLWTNFDASEFYRDIPAESLAKIIKTAGPFIKSLNLRGCVQVEHYKQAEVVFKSCKNLVDVSLEGCRNFHRTTLHGLVKANHKLTTLNLTGLASVTNISCRIIANSCPQLQMLNVSWCPHLDSRGIKAVVKRCPNLADLRAREVRGFDMIDVAAVLFRTNNLERLVLNGCADLTDSALKVMIHGENPEFDILSDIPIVPPRKWRHVDLSRCKHLTDRGVQALGHLTPNLEGLQLSGCTALTDAALTPIVASAPRLTHLELEDLTQLTNTFLSEHLAKAPCAPFLEHLSLSYCENLGDTGVLPLVKNCVQLKSIDLDNTRISDLVLAEAAYMVNKRSKLNTDPSARPRVGLHMVVYDCHNVTWTGVREVLFRNSYVKSSMVDDGTKYSYYPAEVISLKCFYGFQMTVDEHLKRVLRGDFAAAARLERRWADWMQANEEAGTTGAGHRRRRRRAREAQMLHADEEEGGVVHVGRRRARTIPSCTLM</sequence>
<accession>A0A3N2PME8</accession>
<dbReference type="GO" id="GO:0019005">
    <property type="term" value="C:SCF ubiquitin ligase complex"/>
    <property type="evidence" value="ECO:0007669"/>
    <property type="project" value="TreeGrafter"/>
</dbReference>
<dbReference type="InterPro" id="IPR036047">
    <property type="entry name" value="F-box-like_dom_sf"/>
</dbReference>
<dbReference type="SUPFAM" id="SSF52047">
    <property type="entry name" value="RNI-like"/>
    <property type="match status" value="1"/>
</dbReference>
<dbReference type="EMBL" id="ML119060">
    <property type="protein sequence ID" value="ROT35711.1"/>
    <property type="molecule type" value="Genomic_DNA"/>
</dbReference>
<dbReference type="GO" id="GO:0031146">
    <property type="term" value="P:SCF-dependent proteasomal ubiquitin-dependent protein catabolic process"/>
    <property type="evidence" value="ECO:0007669"/>
    <property type="project" value="TreeGrafter"/>
</dbReference>
<dbReference type="AlphaFoldDB" id="A0A3N2PME8"/>
<dbReference type="SMART" id="SM00367">
    <property type="entry name" value="LRR_CC"/>
    <property type="match status" value="7"/>
</dbReference>
<organism evidence="3 4">
    <name type="scientific">Sodiomyces alkalinus (strain CBS 110278 / VKM F-3762 / F11)</name>
    <name type="common">Alkaliphilic filamentous fungus</name>
    <dbReference type="NCBI Taxonomy" id="1314773"/>
    <lineage>
        <taxon>Eukaryota</taxon>
        <taxon>Fungi</taxon>
        <taxon>Dikarya</taxon>
        <taxon>Ascomycota</taxon>
        <taxon>Pezizomycotina</taxon>
        <taxon>Sordariomycetes</taxon>
        <taxon>Hypocreomycetidae</taxon>
        <taxon>Glomerellales</taxon>
        <taxon>Plectosphaerellaceae</taxon>
        <taxon>Sodiomyces</taxon>
    </lineage>
</organism>
<dbReference type="PANTHER" id="PTHR13318">
    <property type="entry name" value="PARTNER OF PAIRED, ISOFORM B-RELATED"/>
    <property type="match status" value="1"/>
</dbReference>
<dbReference type="STRING" id="1314773.A0A3N2PME8"/>
<feature type="domain" description="F-box" evidence="2">
    <location>
        <begin position="154"/>
        <end position="200"/>
    </location>
</feature>
<dbReference type="Proteomes" id="UP000272025">
    <property type="component" value="Unassembled WGS sequence"/>
</dbReference>
<dbReference type="OrthoDB" id="550575at2759"/>
<dbReference type="InterPro" id="IPR001810">
    <property type="entry name" value="F-box_dom"/>
</dbReference>
<dbReference type="Pfam" id="PF12937">
    <property type="entry name" value="F-box-like"/>
    <property type="match status" value="1"/>
</dbReference>
<keyword evidence="4" id="KW-1185">Reference proteome</keyword>
<dbReference type="InterPro" id="IPR057207">
    <property type="entry name" value="FBXL15_LRR"/>
</dbReference>
<gene>
    <name evidence="3" type="ORF">SODALDRAFT_283071</name>
</gene>
<dbReference type="InterPro" id="IPR032675">
    <property type="entry name" value="LRR_dom_sf"/>
</dbReference>
<evidence type="ECO:0000313" key="3">
    <source>
        <dbReference type="EMBL" id="ROT35711.1"/>
    </source>
</evidence>
<dbReference type="GeneID" id="39576859"/>
<dbReference type="Gene3D" id="3.80.10.10">
    <property type="entry name" value="Ribonuclease Inhibitor"/>
    <property type="match status" value="3"/>
</dbReference>
<dbReference type="Pfam" id="PF25372">
    <property type="entry name" value="DUF7885"/>
    <property type="match status" value="1"/>
</dbReference>
<dbReference type="RefSeq" id="XP_028463517.1">
    <property type="nucleotide sequence ID" value="XM_028608381.1"/>
</dbReference>
<dbReference type="PROSITE" id="PS50181">
    <property type="entry name" value="FBOX"/>
    <property type="match status" value="1"/>
</dbReference>
<evidence type="ECO:0000313" key="4">
    <source>
        <dbReference type="Proteomes" id="UP000272025"/>
    </source>
</evidence>